<keyword evidence="1" id="KW-0812">Transmembrane</keyword>
<feature type="transmembrane region" description="Helical" evidence="1">
    <location>
        <begin position="54"/>
        <end position="74"/>
    </location>
</feature>
<reference evidence="2 3" key="1">
    <citation type="submission" date="2018-11" db="EMBL/GenBank/DDBJ databases">
        <authorList>
            <consortium name="Pathogen Informatics"/>
        </authorList>
    </citation>
    <scope>NUCLEOTIDE SEQUENCE [LARGE SCALE GENOMIC DNA]</scope>
</reference>
<sequence length="250" mass="28246">MPTKRVDPALIVPGAFVLLLIFLITMILSMRLFYRRGEISARSSRSSKASSRRLSDRISVAGCYVIVFVAFLVIRIKCLDYLDIWRISTICQPLFEDKNYSVYEGLDKIVDVPGVAKFNVSVRSLANIRDDVEKTIKNSSTGGSEMKLRLKALQRRLMNRAEGPLIRTVDTFLEITVEETDAALKKTKPGKATAPMICRSACGSRNLENHLKMFERIVGGCIRDIVQPYSNQCGFCMVMEQLMPYPLFVF</sequence>
<keyword evidence="1" id="KW-0472">Membrane</keyword>
<evidence type="ECO:0000313" key="2">
    <source>
        <dbReference type="EMBL" id="VDO18560.1"/>
    </source>
</evidence>
<protein>
    <submittedName>
        <fullName evidence="4">PHB domain-containing protein</fullName>
    </submittedName>
</protein>
<reference evidence="4" key="2">
    <citation type="submission" date="2019-09" db="UniProtKB">
        <authorList>
            <consortium name="WormBaseParasite"/>
        </authorList>
    </citation>
    <scope>IDENTIFICATION</scope>
</reference>
<proteinExistence type="predicted"/>
<dbReference type="AlphaFoldDB" id="A0A3P7T9V6"/>
<keyword evidence="1" id="KW-1133">Transmembrane helix</keyword>
<dbReference type="Proteomes" id="UP000050761">
    <property type="component" value="Unassembled WGS sequence"/>
</dbReference>
<dbReference type="WBParaSite" id="HPBE_0000017701-mRNA-1">
    <property type="protein sequence ID" value="HPBE_0000017701-mRNA-1"/>
    <property type="gene ID" value="HPBE_0000017701"/>
</dbReference>
<name>A0A3P7T9V6_HELPZ</name>
<feature type="transmembrane region" description="Helical" evidence="1">
    <location>
        <begin position="12"/>
        <end position="34"/>
    </location>
</feature>
<evidence type="ECO:0000256" key="1">
    <source>
        <dbReference type="SAM" id="Phobius"/>
    </source>
</evidence>
<keyword evidence="3" id="KW-1185">Reference proteome</keyword>
<dbReference type="EMBL" id="UZAH01000112">
    <property type="protein sequence ID" value="VDO18560.1"/>
    <property type="molecule type" value="Genomic_DNA"/>
</dbReference>
<evidence type="ECO:0000313" key="3">
    <source>
        <dbReference type="Proteomes" id="UP000050761"/>
    </source>
</evidence>
<gene>
    <name evidence="2" type="ORF">HPBE_LOCUS178</name>
</gene>
<organism evidence="2">
    <name type="scientific">Heligmosomoides polygyrus</name>
    <name type="common">Parasitic roundworm</name>
    <dbReference type="NCBI Taxonomy" id="6339"/>
    <lineage>
        <taxon>Eukaryota</taxon>
        <taxon>Metazoa</taxon>
        <taxon>Ecdysozoa</taxon>
        <taxon>Nematoda</taxon>
        <taxon>Chromadorea</taxon>
        <taxon>Rhabditida</taxon>
        <taxon>Rhabditina</taxon>
        <taxon>Rhabditomorpha</taxon>
        <taxon>Strongyloidea</taxon>
        <taxon>Heligmosomidae</taxon>
        <taxon>Heligmosomoides</taxon>
    </lineage>
</organism>
<evidence type="ECO:0000313" key="4">
    <source>
        <dbReference type="WBParaSite" id="HPBE_0000017701-mRNA-1"/>
    </source>
</evidence>
<accession>A0A3P7T9V6</accession>